<evidence type="ECO:0000259" key="1">
    <source>
        <dbReference type="Pfam" id="PF22936"/>
    </source>
</evidence>
<dbReference type="AlphaFoldDB" id="A0A5D2NGU7"/>
<name>A0A5D2NGU7_GOSTO</name>
<organism evidence="2 3">
    <name type="scientific">Gossypium tomentosum</name>
    <name type="common">Hawaiian cotton</name>
    <name type="synonym">Gossypium sandvicense</name>
    <dbReference type="NCBI Taxonomy" id="34277"/>
    <lineage>
        <taxon>Eukaryota</taxon>
        <taxon>Viridiplantae</taxon>
        <taxon>Streptophyta</taxon>
        <taxon>Embryophyta</taxon>
        <taxon>Tracheophyta</taxon>
        <taxon>Spermatophyta</taxon>
        <taxon>Magnoliopsida</taxon>
        <taxon>eudicotyledons</taxon>
        <taxon>Gunneridae</taxon>
        <taxon>Pentapetalae</taxon>
        <taxon>rosids</taxon>
        <taxon>malvids</taxon>
        <taxon>Malvales</taxon>
        <taxon>Malvaceae</taxon>
        <taxon>Malvoideae</taxon>
        <taxon>Gossypium</taxon>
    </lineage>
</organism>
<dbReference type="EMBL" id="CM017620">
    <property type="protein sequence ID" value="TYI02494.1"/>
    <property type="molecule type" value="Genomic_DNA"/>
</dbReference>
<feature type="domain" description="Retrovirus-related Pol polyprotein from transposon TNT 1-94-like beta-barrel" evidence="1">
    <location>
        <begin position="32"/>
        <end position="112"/>
    </location>
</feature>
<proteinExistence type="predicted"/>
<reference evidence="2 3" key="1">
    <citation type="submission" date="2019-07" db="EMBL/GenBank/DDBJ databases">
        <title>WGS assembly of Gossypium tomentosum.</title>
        <authorList>
            <person name="Chen Z.J."/>
            <person name="Sreedasyam A."/>
            <person name="Ando A."/>
            <person name="Song Q."/>
            <person name="De L."/>
            <person name="Hulse-Kemp A."/>
            <person name="Ding M."/>
            <person name="Ye W."/>
            <person name="Kirkbride R."/>
            <person name="Jenkins J."/>
            <person name="Plott C."/>
            <person name="Lovell J."/>
            <person name="Lin Y.-M."/>
            <person name="Vaughn R."/>
            <person name="Liu B."/>
            <person name="Li W."/>
            <person name="Simpson S."/>
            <person name="Scheffler B."/>
            <person name="Saski C."/>
            <person name="Grover C."/>
            <person name="Hu G."/>
            <person name="Conover J."/>
            <person name="Carlson J."/>
            <person name="Shu S."/>
            <person name="Boston L."/>
            <person name="Williams M."/>
            <person name="Peterson D."/>
            <person name="Mcgee K."/>
            <person name="Jones D."/>
            <person name="Wendel J."/>
            <person name="Stelly D."/>
            <person name="Grimwood J."/>
            <person name="Schmutz J."/>
        </authorList>
    </citation>
    <scope>NUCLEOTIDE SEQUENCE [LARGE SCALE GENOMIC DNA]</scope>
    <source>
        <strain evidence="2">7179.01</strain>
    </source>
</reference>
<evidence type="ECO:0000313" key="2">
    <source>
        <dbReference type="EMBL" id="TYI02494.1"/>
    </source>
</evidence>
<dbReference type="Pfam" id="PF22936">
    <property type="entry name" value="Pol_BBD"/>
    <property type="match status" value="1"/>
</dbReference>
<keyword evidence="3" id="KW-1185">Reference proteome</keyword>
<accession>A0A5D2NGU7</accession>
<dbReference type="Proteomes" id="UP000322667">
    <property type="component" value="Chromosome A11"/>
</dbReference>
<protein>
    <recommendedName>
        <fullName evidence="1">Retrovirus-related Pol polyprotein from transposon TNT 1-94-like beta-barrel domain-containing protein</fullName>
    </recommendedName>
</protein>
<evidence type="ECO:0000313" key="3">
    <source>
        <dbReference type="Proteomes" id="UP000322667"/>
    </source>
</evidence>
<gene>
    <name evidence="2" type="ORF">ES332_A11G270800v1</name>
</gene>
<dbReference type="InterPro" id="IPR054722">
    <property type="entry name" value="PolX-like_BBD"/>
</dbReference>
<sequence length="141" mass="15989">MQEQASYTEQEDEVIKLFMAYQKDTTSHNNIWFLGSGCSNHMIGVKSLSKEIDETFKQNVTLGDSKKIQVEGKGNVEVKSSFGNVKLLYDVYYIPRLSQNLLSVGQLMPTGYAIMFNKDKKSNQIIVDVLLRLVLMTELVT</sequence>